<protein>
    <recommendedName>
        <fullName evidence="7">G8 domain-containing protein</fullName>
    </recommendedName>
</protein>
<dbReference type="InterPro" id="IPR055401">
    <property type="entry name" value="CEMIP_beta-hel_dom"/>
</dbReference>
<dbReference type="InterPro" id="IPR008979">
    <property type="entry name" value="Galactose-bd-like_sf"/>
</dbReference>
<dbReference type="OrthoDB" id="39300at2759"/>
<name>K0S5E1_THAOC</name>
<dbReference type="Gene3D" id="2.60.120.260">
    <property type="entry name" value="Galactose-binding domain-like"/>
    <property type="match status" value="1"/>
</dbReference>
<dbReference type="PANTHER" id="PTHR46769">
    <property type="entry name" value="POLYCYSTIC KIDNEY AND HEPATIC DISEASE 1 (AUTOSOMAL RECESSIVE)-LIKE 1"/>
    <property type="match status" value="1"/>
</dbReference>
<dbReference type="InterPro" id="IPR012334">
    <property type="entry name" value="Pectin_lyas_fold"/>
</dbReference>
<evidence type="ECO:0000259" key="3">
    <source>
        <dbReference type="Pfam" id="PF12248"/>
    </source>
</evidence>
<organism evidence="5 6">
    <name type="scientific">Thalassiosira oceanica</name>
    <name type="common">Marine diatom</name>
    <dbReference type="NCBI Taxonomy" id="159749"/>
    <lineage>
        <taxon>Eukaryota</taxon>
        <taxon>Sar</taxon>
        <taxon>Stramenopiles</taxon>
        <taxon>Ochrophyta</taxon>
        <taxon>Bacillariophyta</taxon>
        <taxon>Coscinodiscophyceae</taxon>
        <taxon>Thalassiosirophycidae</taxon>
        <taxon>Thalassiosirales</taxon>
        <taxon>Thalassiosiraceae</taxon>
        <taxon>Thalassiosira</taxon>
    </lineage>
</organism>
<proteinExistence type="predicted"/>
<evidence type="ECO:0000313" key="5">
    <source>
        <dbReference type="EMBL" id="EJK60094.1"/>
    </source>
</evidence>
<feature type="region of interest" description="Disordered" evidence="2">
    <location>
        <begin position="12"/>
        <end position="47"/>
    </location>
</feature>
<dbReference type="EMBL" id="AGNL01021546">
    <property type="protein sequence ID" value="EJK60094.1"/>
    <property type="molecule type" value="Genomic_DNA"/>
</dbReference>
<keyword evidence="6" id="KW-1185">Reference proteome</keyword>
<dbReference type="InterPro" id="IPR052387">
    <property type="entry name" value="Fibrocystin"/>
</dbReference>
<dbReference type="eggNOG" id="ENOG502QSGJ">
    <property type="taxonomic scope" value="Eukaryota"/>
</dbReference>
<accession>K0S5E1</accession>
<evidence type="ECO:0000256" key="2">
    <source>
        <dbReference type="SAM" id="MobiDB-lite"/>
    </source>
</evidence>
<dbReference type="InterPro" id="IPR011050">
    <property type="entry name" value="Pectin_lyase_fold/virulence"/>
</dbReference>
<dbReference type="Proteomes" id="UP000266841">
    <property type="component" value="Unassembled WGS sequence"/>
</dbReference>
<keyword evidence="1" id="KW-0732">Signal</keyword>
<dbReference type="Pfam" id="PF24606">
    <property type="entry name" value="CEMIP_beta-hel"/>
    <property type="match status" value="1"/>
</dbReference>
<dbReference type="SUPFAM" id="SSF49785">
    <property type="entry name" value="Galactose-binding domain-like"/>
    <property type="match status" value="1"/>
</dbReference>
<gene>
    <name evidence="5" type="ORF">THAOC_19615</name>
</gene>
<sequence>MMIHLARAGLTASIPDRGKPDNGFVSGQKQRKLEQTPPSQISRHRNPPTVAMAQNAMPGRTRGLLCVLAHTLTLLNAAANTAHAFGGAVPGSPNCSNSPCKQAWVAPKALPELTNGMYEVHRATESALDVAKANKFAHTPNKSVACALEKAFLSGNRTWASELDGDMILTEVETVDVSTNHGSLPRKKSVVSAHSTQGWEAVHLEKAVLADEETEVRQPAFYVSHIGCEDNGSDAAMGSALFVTLLPNYLFPGTRTISGNDEVRHLMEGHDGMFHPLSCNANVTVDTCLGPYAVPFSTIVAASDHTPLDAIVQGTATQSSTCWNNPASNAINSNHYDISETCEGRDTPAWWMVDLADNNTAVGEVGIVNRHNGWKDRMVGAEVEVLMADMNVVASKNITVEQAIGRHLRIIQRSKNEPLNIAEVKVFRAPALATGHSPYEHRYIKPGNDMGTKHVTGEAHIPCGVCAMVDYENGATVEIPRGINVEGMLYFPPTANVELHTPHLYVQGKLKIDAPNDGNKIKVHMIDKGYEQFMIPHIENAGACSAVGCSFGRKAISIAGGTLDIQALPDPSCPTWTFLEAILDEEEGTNQVLKVGSKAAECWGRRLGDEVLITDTIGWKPYASLTGVIASVDVDAGTVTLSSPPTSHTESNEFGDVNGQESAGWVSTVENDPDFPAEVAWLSRSVTFDADTTRGNTGGKQWKCNREQRRTGGHLIISHTSVAQRIEGVELRNFGQSGELGRYPIHFHLCQDVSGSIVRKNLIRSSHQRCVVIHRSDNVNIEENVAFGHKGHCFMTEDRVETGNVFRRNLGADGQRLSCQEHALKNKGDHQASTYWISNQKNKFIENVAAGSINGFWVDGGEDPIDVFSGNIAHSNLNEGIKLYQGLYRPDAPSLFVNSKSFRNYRQGVRLHLNKNLIFKGLLLADNGIGVSSFDNNNQIILEDMIVTGLTAKARELSALLNPQIPRGIAEEIGLCRFCHHMIDGVKFASDPSHTQLSLRTVSFRGFEPHFDGTNEFDILALRLWGAFPGMHGAFGTILHGNDKRFWDMPSLEGVTMNSTVNGFDFESSLLTDQPAKMHGYFQDVNGTFHEDGPGVFIPQDTSSGMVSNAPEFSFLADHRCNKANSRPDSLALFCSGSCIRKVTSTSAGEQSTIAPTQFRTLTAGWGWGYDPTTVWSTRLHVAFLPHDNYQLGCKDASGVIANPKFMKVFFDGQTYQIRNNNNCCEPGWYDKNWARPPPLCSPFVNQSSFQLPEVPLHQHFEASEFLHTSNVHAEVGAIKLKGAQFHEAHFGPVNFGDPGESRAVLLKWEKLSSWVRVEMKLDDGTLIGSVGDGRQEGVAEMAISPEISGIHEVIFTAHRFAGTHVFAKIISFEILAPLPTTSPTMTAAPTISPVPTVTKPLTYELACGSDASACAGQRQSAGINELHILRCCADSNLGDPWKRGYPKRCPVGVFGASAFEGKCHEAVLYSEGKSICESEGGDSKKLCTLREVLSNCARGTGCGFDKEMVWTSTDTESVAGIVFTPDDNKKWFSFPCSVSGDIGQLAFSVKATNDAHIALGSAEVDPTGRNVPNHLEVFIGGWGNSRSGIRPATGDVENQVETGGSYLSGAEYNTFRISWTTTEITLERLAVCEWFTMARMDRSSLGVTIERAVVMTGWGSSGEWEQFDEENLPTTPGIVSTPNDNKVWFPITCSVLEDIGQLAFSVKATNDAHIALGSAEVDPTGRNVPNHLEVFIGGWGNSRSGIRPATGDVENQVDTRGSYLSGAEYNTFRISWTTTEITLERLAVCEWLTMARMDRSSLGVTIERAVVMTGWGSSGEWKHFEGLPASCEA</sequence>
<dbReference type="Gene3D" id="2.160.20.10">
    <property type="entry name" value="Single-stranded right-handed beta-helix, Pectin lyase-like"/>
    <property type="match status" value="1"/>
</dbReference>
<feature type="domain" description="Farnesoic acid O-methyl transferase" evidence="3">
    <location>
        <begin position="1702"/>
        <end position="1823"/>
    </location>
</feature>
<evidence type="ECO:0000313" key="6">
    <source>
        <dbReference type="Proteomes" id="UP000266841"/>
    </source>
</evidence>
<dbReference type="SUPFAM" id="SSF51126">
    <property type="entry name" value="Pectin lyase-like"/>
    <property type="match status" value="1"/>
</dbReference>
<dbReference type="PANTHER" id="PTHR46769:SF2">
    <property type="entry name" value="FIBROCYSTIN-L ISOFORM 2 PRECURSOR-RELATED"/>
    <property type="match status" value="1"/>
</dbReference>
<evidence type="ECO:0000256" key="1">
    <source>
        <dbReference type="ARBA" id="ARBA00022729"/>
    </source>
</evidence>
<evidence type="ECO:0008006" key="7">
    <source>
        <dbReference type="Google" id="ProtNLM"/>
    </source>
</evidence>
<evidence type="ECO:0000259" key="4">
    <source>
        <dbReference type="Pfam" id="PF24606"/>
    </source>
</evidence>
<dbReference type="InterPro" id="IPR022041">
    <property type="entry name" value="Methyltransf_FA"/>
</dbReference>
<reference evidence="5 6" key="1">
    <citation type="journal article" date="2012" name="Genome Biol.">
        <title>Genome and low-iron response of an oceanic diatom adapted to chronic iron limitation.</title>
        <authorList>
            <person name="Lommer M."/>
            <person name="Specht M."/>
            <person name="Roy A.S."/>
            <person name="Kraemer L."/>
            <person name="Andreson R."/>
            <person name="Gutowska M.A."/>
            <person name="Wolf J."/>
            <person name="Bergner S.V."/>
            <person name="Schilhabel M.B."/>
            <person name="Klostermeier U.C."/>
            <person name="Beiko R.G."/>
            <person name="Rosenstiel P."/>
            <person name="Hippler M."/>
            <person name="Laroche J."/>
        </authorList>
    </citation>
    <scope>NUCLEOTIDE SEQUENCE [LARGE SCALE GENOMIC DNA]</scope>
    <source>
        <strain evidence="5 6">CCMP1005</strain>
    </source>
</reference>
<feature type="domain" description="CEMIP beta-helix" evidence="4">
    <location>
        <begin position="711"/>
        <end position="869"/>
    </location>
</feature>
<dbReference type="Pfam" id="PF12248">
    <property type="entry name" value="Methyltransf_FA"/>
    <property type="match status" value="2"/>
</dbReference>
<feature type="domain" description="Farnesoic acid O-methyl transferase" evidence="3">
    <location>
        <begin position="1544"/>
        <end position="1665"/>
    </location>
</feature>
<comment type="caution">
    <text evidence="5">The sequence shown here is derived from an EMBL/GenBank/DDBJ whole genome shotgun (WGS) entry which is preliminary data.</text>
</comment>